<evidence type="ECO:0000313" key="3">
    <source>
        <dbReference type="Proteomes" id="UP000481861"/>
    </source>
</evidence>
<dbReference type="AlphaFoldDB" id="A0A7C8MEX8"/>
<evidence type="ECO:0000313" key="2">
    <source>
        <dbReference type="EMBL" id="KAF2874915.1"/>
    </source>
</evidence>
<sequence length="286" mass="32257">MTHAPEKSDARRNNGRAGWSLLSLLSLRVGAVGHSRSRPHDTTYHRSLRGCAYMAWPWPFTRHHICDPECVVVLPASIDTQFINSLFERTYDLLLGRRLWTDAPGCRRSTCHLQPPQPLPTYTTPLHDPHHHNSNSHARYDTMLVFESNASPARQHTKFKPPAVSVVQAKTDCGRLQVPRTPMSWHDGSTFQVFSVFSAPHCTRLSATLVRAKSLMTTSQSCHRKLGPFWKDCGKCQECVWNACHSPSFRRAAVALSSSVSECLWFRTPNYSALSCFTVSAPMVER</sequence>
<gene>
    <name evidence="2" type="ORF">BDV95DRAFT_302918</name>
</gene>
<name>A0A7C8MEX8_9PLEO</name>
<comment type="caution">
    <text evidence="2">The sequence shown here is derived from an EMBL/GenBank/DDBJ whole genome shotgun (WGS) entry which is preliminary data.</text>
</comment>
<dbReference type="Proteomes" id="UP000481861">
    <property type="component" value="Unassembled WGS sequence"/>
</dbReference>
<evidence type="ECO:0000256" key="1">
    <source>
        <dbReference type="SAM" id="SignalP"/>
    </source>
</evidence>
<keyword evidence="3" id="KW-1185">Reference proteome</keyword>
<proteinExistence type="predicted"/>
<reference evidence="2 3" key="1">
    <citation type="submission" date="2020-01" db="EMBL/GenBank/DDBJ databases">
        <authorList>
            <consortium name="DOE Joint Genome Institute"/>
            <person name="Haridas S."/>
            <person name="Albert R."/>
            <person name="Binder M."/>
            <person name="Bloem J."/>
            <person name="Labutti K."/>
            <person name="Salamov A."/>
            <person name="Andreopoulos B."/>
            <person name="Baker S.E."/>
            <person name="Barry K."/>
            <person name="Bills G."/>
            <person name="Bluhm B.H."/>
            <person name="Cannon C."/>
            <person name="Castanera R."/>
            <person name="Culley D.E."/>
            <person name="Daum C."/>
            <person name="Ezra D."/>
            <person name="Gonzalez J.B."/>
            <person name="Henrissat B."/>
            <person name="Kuo A."/>
            <person name="Liang C."/>
            <person name="Lipzen A."/>
            <person name="Lutzoni F."/>
            <person name="Magnuson J."/>
            <person name="Mondo S."/>
            <person name="Nolan M."/>
            <person name="Ohm R."/>
            <person name="Pangilinan J."/>
            <person name="Park H.-J.H."/>
            <person name="Ramirez L."/>
            <person name="Alfaro M."/>
            <person name="Sun H."/>
            <person name="Tritt A."/>
            <person name="Yoshinaga Y."/>
            <person name="Zwiers L.-H.L."/>
            <person name="Turgeon B.G."/>
            <person name="Goodwin S.B."/>
            <person name="Spatafora J.W."/>
            <person name="Crous P.W."/>
            <person name="Grigoriev I.V."/>
        </authorList>
    </citation>
    <scope>NUCLEOTIDE SEQUENCE [LARGE SCALE GENOMIC DNA]</scope>
    <source>
        <strain evidence="2 3">CBS 611.86</strain>
    </source>
</reference>
<protein>
    <submittedName>
        <fullName evidence="2">Uncharacterized protein</fullName>
    </submittedName>
</protein>
<feature type="chain" id="PRO_5029018623" evidence="1">
    <location>
        <begin position="34"/>
        <end position="286"/>
    </location>
</feature>
<feature type="signal peptide" evidence="1">
    <location>
        <begin position="1"/>
        <end position="33"/>
    </location>
</feature>
<dbReference type="EMBL" id="JAADJZ010000005">
    <property type="protein sequence ID" value="KAF2874915.1"/>
    <property type="molecule type" value="Genomic_DNA"/>
</dbReference>
<organism evidence="2 3">
    <name type="scientific">Massariosphaeria phaeospora</name>
    <dbReference type="NCBI Taxonomy" id="100035"/>
    <lineage>
        <taxon>Eukaryota</taxon>
        <taxon>Fungi</taxon>
        <taxon>Dikarya</taxon>
        <taxon>Ascomycota</taxon>
        <taxon>Pezizomycotina</taxon>
        <taxon>Dothideomycetes</taxon>
        <taxon>Pleosporomycetidae</taxon>
        <taxon>Pleosporales</taxon>
        <taxon>Pleosporales incertae sedis</taxon>
        <taxon>Massariosphaeria</taxon>
    </lineage>
</organism>
<accession>A0A7C8MEX8</accession>
<keyword evidence="1" id="KW-0732">Signal</keyword>